<accession>A0ABW0V935</accession>
<comment type="caution">
    <text evidence="1">The sequence shown here is derived from an EMBL/GenBank/DDBJ whole genome shotgun (WGS) entry which is preliminary data.</text>
</comment>
<keyword evidence="2" id="KW-1185">Reference proteome</keyword>
<proteinExistence type="predicted"/>
<dbReference type="EMBL" id="JBHSOC010000012">
    <property type="protein sequence ID" value="MFC5641489.1"/>
    <property type="molecule type" value="Genomic_DNA"/>
</dbReference>
<organism evidence="1 2">
    <name type="scientific">Kitasatospora cinereorecta</name>
    <dbReference type="NCBI Taxonomy" id="285560"/>
    <lineage>
        <taxon>Bacteria</taxon>
        <taxon>Bacillati</taxon>
        <taxon>Actinomycetota</taxon>
        <taxon>Actinomycetes</taxon>
        <taxon>Kitasatosporales</taxon>
        <taxon>Streptomycetaceae</taxon>
        <taxon>Kitasatospora</taxon>
    </lineage>
</organism>
<name>A0ABW0V935_9ACTN</name>
<evidence type="ECO:0000313" key="2">
    <source>
        <dbReference type="Proteomes" id="UP001596066"/>
    </source>
</evidence>
<reference evidence="2" key="1">
    <citation type="journal article" date="2019" name="Int. J. Syst. Evol. Microbiol.">
        <title>The Global Catalogue of Microorganisms (GCM) 10K type strain sequencing project: providing services to taxonomists for standard genome sequencing and annotation.</title>
        <authorList>
            <consortium name="The Broad Institute Genomics Platform"/>
            <consortium name="The Broad Institute Genome Sequencing Center for Infectious Disease"/>
            <person name="Wu L."/>
            <person name="Ma J."/>
        </authorList>
    </citation>
    <scope>NUCLEOTIDE SEQUENCE [LARGE SCALE GENOMIC DNA]</scope>
    <source>
        <strain evidence="2">CGMCC 4.1622</strain>
    </source>
</reference>
<dbReference type="Proteomes" id="UP001596066">
    <property type="component" value="Unassembled WGS sequence"/>
</dbReference>
<sequence>MTDWSKLSDAYGSADGVPDLLDRFEADPPGVWSELVDRLCPQLDTAFSASVAALPRLAGIAAAREPAEHWTLFAAGPIVSSARRSAEGVAALQLHSSAIEELARLADGQPVVARRLSYLFGGASCTDCGTDFPVAERVIAQATLVVPPVPPAPAVHGT</sequence>
<dbReference type="RefSeq" id="WP_346146097.1">
    <property type="nucleotide sequence ID" value="NZ_BAAAUA010000026.1"/>
</dbReference>
<protein>
    <submittedName>
        <fullName evidence="1">Uncharacterized protein</fullName>
    </submittedName>
</protein>
<gene>
    <name evidence="1" type="ORF">ACFPZF_08950</name>
</gene>
<evidence type="ECO:0000313" key="1">
    <source>
        <dbReference type="EMBL" id="MFC5641489.1"/>
    </source>
</evidence>